<feature type="compositionally biased region" description="Gly residues" evidence="1">
    <location>
        <begin position="128"/>
        <end position="138"/>
    </location>
</feature>
<evidence type="ECO:0000313" key="3">
    <source>
        <dbReference type="Proteomes" id="UP000275078"/>
    </source>
</evidence>
<evidence type="ECO:0000256" key="1">
    <source>
        <dbReference type="SAM" id="MobiDB-lite"/>
    </source>
</evidence>
<evidence type="ECO:0000313" key="2">
    <source>
        <dbReference type="EMBL" id="RPA72647.1"/>
    </source>
</evidence>
<feature type="compositionally biased region" description="Low complexity" evidence="1">
    <location>
        <begin position="18"/>
        <end position="46"/>
    </location>
</feature>
<name>A0A3N4HGI4_ASCIM</name>
<sequence>MSHPTNNGPGSDLGANYPSGSSTDPTPSLDSDSACSANPSSPSNDAEQQAIQAGDSGPGSNTKFMRKGLKSSGSDTEDSDEDGAGLPGNLAAIQAAEANARYRPQPSVRHSVLRNEGFRSASEAEGNGATGAGGGVGGSSSDDSVNSEWARKVEADANNPDRQASRF</sequence>
<proteinExistence type="predicted"/>
<organism evidence="2 3">
    <name type="scientific">Ascobolus immersus RN42</name>
    <dbReference type="NCBI Taxonomy" id="1160509"/>
    <lineage>
        <taxon>Eukaryota</taxon>
        <taxon>Fungi</taxon>
        <taxon>Dikarya</taxon>
        <taxon>Ascomycota</taxon>
        <taxon>Pezizomycotina</taxon>
        <taxon>Pezizomycetes</taxon>
        <taxon>Pezizales</taxon>
        <taxon>Ascobolaceae</taxon>
        <taxon>Ascobolus</taxon>
    </lineage>
</organism>
<feature type="region of interest" description="Disordered" evidence="1">
    <location>
        <begin position="1"/>
        <end position="167"/>
    </location>
</feature>
<protein>
    <submittedName>
        <fullName evidence="2">Uncharacterized protein</fullName>
    </submittedName>
</protein>
<gene>
    <name evidence="2" type="ORF">BJ508DRAFT_419369</name>
</gene>
<dbReference type="AlphaFoldDB" id="A0A3N4HGI4"/>
<dbReference type="EMBL" id="ML119852">
    <property type="protein sequence ID" value="RPA72647.1"/>
    <property type="molecule type" value="Genomic_DNA"/>
</dbReference>
<reference evidence="2 3" key="1">
    <citation type="journal article" date="2018" name="Nat. Ecol. Evol.">
        <title>Pezizomycetes genomes reveal the molecular basis of ectomycorrhizal truffle lifestyle.</title>
        <authorList>
            <person name="Murat C."/>
            <person name="Payen T."/>
            <person name="Noel B."/>
            <person name="Kuo A."/>
            <person name="Morin E."/>
            <person name="Chen J."/>
            <person name="Kohler A."/>
            <person name="Krizsan K."/>
            <person name="Balestrini R."/>
            <person name="Da Silva C."/>
            <person name="Montanini B."/>
            <person name="Hainaut M."/>
            <person name="Levati E."/>
            <person name="Barry K.W."/>
            <person name="Belfiori B."/>
            <person name="Cichocki N."/>
            <person name="Clum A."/>
            <person name="Dockter R.B."/>
            <person name="Fauchery L."/>
            <person name="Guy J."/>
            <person name="Iotti M."/>
            <person name="Le Tacon F."/>
            <person name="Lindquist E.A."/>
            <person name="Lipzen A."/>
            <person name="Malagnac F."/>
            <person name="Mello A."/>
            <person name="Molinier V."/>
            <person name="Miyauchi S."/>
            <person name="Poulain J."/>
            <person name="Riccioni C."/>
            <person name="Rubini A."/>
            <person name="Sitrit Y."/>
            <person name="Splivallo R."/>
            <person name="Traeger S."/>
            <person name="Wang M."/>
            <person name="Zifcakova L."/>
            <person name="Wipf D."/>
            <person name="Zambonelli A."/>
            <person name="Paolocci F."/>
            <person name="Nowrousian M."/>
            <person name="Ottonello S."/>
            <person name="Baldrian P."/>
            <person name="Spatafora J.W."/>
            <person name="Henrissat B."/>
            <person name="Nagy L.G."/>
            <person name="Aury J.M."/>
            <person name="Wincker P."/>
            <person name="Grigoriev I.V."/>
            <person name="Bonfante P."/>
            <person name="Martin F.M."/>
        </authorList>
    </citation>
    <scope>NUCLEOTIDE SEQUENCE [LARGE SCALE GENOMIC DNA]</scope>
    <source>
        <strain evidence="2 3">RN42</strain>
    </source>
</reference>
<dbReference type="Proteomes" id="UP000275078">
    <property type="component" value="Unassembled WGS sequence"/>
</dbReference>
<accession>A0A3N4HGI4</accession>
<keyword evidence="3" id="KW-1185">Reference proteome</keyword>